<evidence type="ECO:0000259" key="7">
    <source>
        <dbReference type="Pfam" id="PF18697"/>
    </source>
</evidence>
<dbReference type="Pfam" id="PF18697">
    <property type="entry name" value="MLVIN_C"/>
    <property type="match status" value="1"/>
</dbReference>
<protein>
    <recommendedName>
        <fullName evidence="7">Murine leukemia virus integrase C-terminal domain-containing protein</fullName>
    </recommendedName>
</protein>
<evidence type="ECO:0000256" key="4">
    <source>
        <dbReference type="ARBA" id="ARBA00022759"/>
    </source>
</evidence>
<feature type="chain" id="PRO_5047120619" description="Murine leukemia virus integrase C-terminal domain-containing protein" evidence="6">
    <location>
        <begin position="26"/>
        <end position="176"/>
    </location>
</feature>
<keyword evidence="9" id="KW-1185">Reference proteome</keyword>
<name>A0ABN9KYJ4_9NEOB</name>
<dbReference type="InterPro" id="IPR012337">
    <property type="entry name" value="RNaseH-like_sf"/>
</dbReference>
<evidence type="ECO:0000256" key="3">
    <source>
        <dbReference type="ARBA" id="ARBA00022722"/>
    </source>
</evidence>
<dbReference type="InterPro" id="IPR036397">
    <property type="entry name" value="RNaseH_sf"/>
</dbReference>
<reference evidence="8" key="1">
    <citation type="submission" date="2023-07" db="EMBL/GenBank/DDBJ databases">
        <authorList>
            <person name="Stuckert A."/>
        </authorList>
    </citation>
    <scope>NUCLEOTIDE SEQUENCE</scope>
</reference>
<evidence type="ECO:0000313" key="9">
    <source>
        <dbReference type="Proteomes" id="UP001176940"/>
    </source>
</evidence>
<dbReference type="EMBL" id="CAUEEQ010004272">
    <property type="protein sequence ID" value="CAJ0927053.1"/>
    <property type="molecule type" value="Genomic_DNA"/>
</dbReference>
<accession>A0ABN9KYJ4</accession>
<feature type="non-terminal residue" evidence="8">
    <location>
        <position position="176"/>
    </location>
</feature>
<evidence type="ECO:0000313" key="8">
    <source>
        <dbReference type="EMBL" id="CAJ0927053.1"/>
    </source>
</evidence>
<organism evidence="8 9">
    <name type="scientific">Ranitomeya imitator</name>
    <name type="common">mimic poison frog</name>
    <dbReference type="NCBI Taxonomy" id="111125"/>
    <lineage>
        <taxon>Eukaryota</taxon>
        <taxon>Metazoa</taxon>
        <taxon>Chordata</taxon>
        <taxon>Craniata</taxon>
        <taxon>Vertebrata</taxon>
        <taxon>Euteleostomi</taxon>
        <taxon>Amphibia</taxon>
        <taxon>Batrachia</taxon>
        <taxon>Anura</taxon>
        <taxon>Neobatrachia</taxon>
        <taxon>Hyloidea</taxon>
        <taxon>Dendrobatidae</taxon>
        <taxon>Dendrobatinae</taxon>
        <taxon>Ranitomeya</taxon>
    </lineage>
</organism>
<evidence type="ECO:0000256" key="5">
    <source>
        <dbReference type="ARBA" id="ARBA00022801"/>
    </source>
</evidence>
<keyword evidence="4" id="KW-0255">Endonuclease</keyword>
<keyword evidence="2" id="KW-0548">Nucleotidyltransferase</keyword>
<dbReference type="Proteomes" id="UP001176940">
    <property type="component" value="Unassembled WGS sequence"/>
</dbReference>
<dbReference type="Gene3D" id="3.30.420.10">
    <property type="entry name" value="Ribonuclease H-like superfamily/Ribonuclease H"/>
    <property type="match status" value="1"/>
</dbReference>
<keyword evidence="3" id="KW-0540">Nuclease</keyword>
<keyword evidence="5" id="KW-0378">Hydrolase</keyword>
<gene>
    <name evidence="8" type="ORF">RIMI_LOCUS2935094</name>
</gene>
<sequence length="176" mass="19850">MSPSGGFEYALVVVVLFSGWPEAFPERNQSARTTAKKLLSEIVCRYRVPEVIESDQEPTYCSLTMQYDTLSAYVIELTKKLADIHSRVFSSLPDPDSVSGTHSLKPGDWVLVKKFVRRTPLGPRFDGHFQVLLMTPTSVKLEGRPTCIHSSHCKKDLLPEDDTQARMMLWMPCLMG</sequence>
<evidence type="ECO:0000256" key="1">
    <source>
        <dbReference type="ARBA" id="ARBA00022679"/>
    </source>
</evidence>
<keyword evidence="6" id="KW-0732">Signal</keyword>
<dbReference type="InterPro" id="IPR040643">
    <property type="entry name" value="MLVIN_C"/>
</dbReference>
<feature type="signal peptide" evidence="6">
    <location>
        <begin position="1"/>
        <end position="25"/>
    </location>
</feature>
<dbReference type="Gene3D" id="2.30.30.850">
    <property type="match status" value="1"/>
</dbReference>
<proteinExistence type="predicted"/>
<evidence type="ECO:0000256" key="2">
    <source>
        <dbReference type="ARBA" id="ARBA00022695"/>
    </source>
</evidence>
<evidence type="ECO:0000256" key="6">
    <source>
        <dbReference type="SAM" id="SignalP"/>
    </source>
</evidence>
<feature type="domain" description="Murine leukemia virus integrase C-terminal" evidence="7">
    <location>
        <begin position="102"/>
        <end position="155"/>
    </location>
</feature>
<keyword evidence="1" id="KW-0808">Transferase</keyword>
<comment type="caution">
    <text evidence="8">The sequence shown here is derived from an EMBL/GenBank/DDBJ whole genome shotgun (WGS) entry which is preliminary data.</text>
</comment>
<dbReference type="SUPFAM" id="SSF53098">
    <property type="entry name" value="Ribonuclease H-like"/>
    <property type="match status" value="1"/>
</dbReference>